<dbReference type="AlphaFoldDB" id="A0A447CZB6"/>
<dbReference type="GO" id="GO:0050660">
    <property type="term" value="F:flavin adenine dinucleotide binding"/>
    <property type="evidence" value="ECO:0007669"/>
    <property type="project" value="TreeGrafter"/>
</dbReference>
<dbReference type="GO" id="GO:0016491">
    <property type="term" value="F:oxidoreductase activity"/>
    <property type="evidence" value="ECO:0007669"/>
    <property type="project" value="InterPro"/>
</dbReference>
<organism evidence="2 3">
    <name type="scientific">Rhodoplanes serenus</name>
    <dbReference type="NCBI Taxonomy" id="200615"/>
    <lineage>
        <taxon>Bacteria</taxon>
        <taxon>Pseudomonadati</taxon>
        <taxon>Pseudomonadota</taxon>
        <taxon>Alphaproteobacteria</taxon>
        <taxon>Hyphomicrobiales</taxon>
        <taxon>Nitrobacteraceae</taxon>
        <taxon>Rhodoplanes</taxon>
    </lineage>
</organism>
<accession>A0A447CZB6</accession>
<evidence type="ECO:0000313" key="2">
    <source>
        <dbReference type="EMBL" id="VCU10650.1"/>
    </source>
</evidence>
<proteinExistence type="predicted"/>
<dbReference type="Gene3D" id="3.50.50.60">
    <property type="entry name" value="FAD/NAD(P)-binding domain"/>
    <property type="match status" value="1"/>
</dbReference>
<dbReference type="GO" id="GO:0008767">
    <property type="term" value="F:UDP-galactopyranose mutase activity"/>
    <property type="evidence" value="ECO:0007669"/>
    <property type="project" value="TreeGrafter"/>
</dbReference>
<dbReference type="GO" id="GO:0005829">
    <property type="term" value="C:cytosol"/>
    <property type="evidence" value="ECO:0007669"/>
    <property type="project" value="TreeGrafter"/>
</dbReference>
<keyword evidence="3" id="KW-1185">Reference proteome</keyword>
<dbReference type="PRINTS" id="PR00419">
    <property type="entry name" value="ADXRDTASE"/>
</dbReference>
<reference evidence="3" key="1">
    <citation type="submission" date="2018-10" db="EMBL/GenBank/DDBJ databases">
        <authorList>
            <person name="Peiro R."/>
            <person name="Begona"/>
            <person name="Cbmso G."/>
            <person name="Lopez M."/>
            <person name="Gonzalez S."/>
            <person name="Sacristan E."/>
            <person name="Castillo E."/>
        </authorList>
    </citation>
    <scope>NUCLEOTIDE SEQUENCE [LARGE SCALE GENOMIC DNA]</scope>
</reference>
<evidence type="ECO:0000259" key="1">
    <source>
        <dbReference type="Pfam" id="PF01593"/>
    </source>
</evidence>
<dbReference type="RefSeq" id="WP_165364103.1">
    <property type="nucleotide sequence ID" value="NZ_UWOC01000175.1"/>
</dbReference>
<dbReference type="EMBL" id="UWOC01000175">
    <property type="protein sequence ID" value="VCU10650.1"/>
    <property type="molecule type" value="Genomic_DNA"/>
</dbReference>
<comment type="caution">
    <text evidence="2">The sequence shown here is derived from an EMBL/GenBank/DDBJ whole genome shotgun (WGS) entry which is preliminary data.</text>
</comment>
<name>A0A447CZB6_9BRAD</name>
<dbReference type="InterPro" id="IPR002937">
    <property type="entry name" value="Amino_oxidase"/>
</dbReference>
<dbReference type="InterPro" id="IPR036188">
    <property type="entry name" value="FAD/NAD-bd_sf"/>
</dbReference>
<dbReference type="Pfam" id="PF01593">
    <property type="entry name" value="Amino_oxidase"/>
    <property type="match status" value="1"/>
</dbReference>
<dbReference type="PANTHER" id="PTHR21197">
    <property type="entry name" value="UDP-GALACTOPYRANOSE MUTASE"/>
    <property type="match status" value="1"/>
</dbReference>
<dbReference type="Proteomes" id="UP000289200">
    <property type="component" value="Unassembled WGS sequence"/>
</dbReference>
<dbReference type="SUPFAM" id="SSF51905">
    <property type="entry name" value="FAD/NAD(P)-binding domain"/>
    <property type="match status" value="1"/>
</dbReference>
<sequence length="473" mass="52873">MTASPARVGIVGAGPAGLTAAYRLTRHGIAAEVFDALDQVGGMARSFPLWGQTVDLGPHRFFSTDPRVNTLWLDVLGDGWDMVDRLTRIFYRGRFFDYPLKAGNALHGLGPVEAVRCVASYAAAVARPGRDESTFDTWVSNRFGRRLFEIFFQSYSEKLWGIPCDRLDADFAAQRIRKLSLLEAVKAALIGSGGRHKTLADRFAYPRAGSGDAYVRMADRIREQGGVIHLGRPVGRIDLTGERPVIELADGERRSYDHVVSSMPLTQLVERLDPPTDVRACARRLRFRNTILVYLEIAGTGLFPDQWIYVHDPALATGRVTNFRNWLPSLCGDSPNTILCLEYWCGDRDALWTQPTAALGALARDEIRRTGLVGDRAILNDHTVRLARSYPVYEHGYRDAVEAIAAWLSRHPRLSVIGRYGAFKYNNQDHSILMGLLAAENIRGVASHDLWRANSDDEYQERSEITETGLQKR</sequence>
<dbReference type="NCBIfam" id="NF005548">
    <property type="entry name" value="PRK07208.1-4"/>
    <property type="match status" value="1"/>
</dbReference>
<dbReference type="PANTHER" id="PTHR21197:SF0">
    <property type="entry name" value="UDP-GALACTOPYRANOSE MUTASE"/>
    <property type="match status" value="1"/>
</dbReference>
<evidence type="ECO:0000313" key="3">
    <source>
        <dbReference type="Proteomes" id="UP000289200"/>
    </source>
</evidence>
<gene>
    <name evidence="2" type="ORF">RHODGE_RHODGE_03852</name>
</gene>
<feature type="domain" description="Amine oxidase" evidence="1">
    <location>
        <begin position="16"/>
        <end position="370"/>
    </location>
</feature>
<protein>
    <submittedName>
        <fullName evidence="2">Ferredoxin--NADP reductase</fullName>
    </submittedName>
</protein>